<dbReference type="InterPro" id="IPR023603">
    <property type="entry name" value="Low_specificity_L-TA-like"/>
</dbReference>
<dbReference type="SUPFAM" id="SSF53383">
    <property type="entry name" value="PLP-dependent transferases"/>
    <property type="match status" value="1"/>
</dbReference>
<feature type="domain" description="Aromatic amino acid beta-eliminating lyase/threonine aldolase" evidence="4">
    <location>
        <begin position="3"/>
        <end position="288"/>
    </location>
</feature>
<name>A0ABS7K063_9BACI</name>
<evidence type="ECO:0000256" key="3">
    <source>
        <dbReference type="ARBA" id="ARBA00022898"/>
    </source>
</evidence>
<dbReference type="RefSeq" id="WP_221870692.1">
    <property type="nucleotide sequence ID" value="NZ_JACWFH010000005.1"/>
</dbReference>
<dbReference type="InterPro" id="IPR001597">
    <property type="entry name" value="ArAA_b-elim_lyase/Thr_aldolase"/>
</dbReference>
<dbReference type="InterPro" id="IPR015422">
    <property type="entry name" value="PyrdxlP-dep_Trfase_small"/>
</dbReference>
<reference evidence="5 6" key="1">
    <citation type="submission" date="2020-07" db="EMBL/GenBank/DDBJ databases">
        <title>Fungal Genomes of the International Space Station.</title>
        <authorList>
            <person name="Seuylemezian A."/>
            <person name="Singh N.K."/>
            <person name="Wood J."/>
            <person name="Venkateswaran K."/>
        </authorList>
    </citation>
    <scope>NUCLEOTIDE SEQUENCE [LARGE SCALE GENOMIC DNA]</scope>
    <source>
        <strain evidence="5 6">PL-B2</strain>
    </source>
</reference>
<dbReference type="Gene3D" id="3.40.640.10">
    <property type="entry name" value="Type I PLP-dependent aspartate aminotransferase-like (Major domain)"/>
    <property type="match status" value="1"/>
</dbReference>
<evidence type="ECO:0000313" key="6">
    <source>
        <dbReference type="Proteomes" id="UP000769780"/>
    </source>
</evidence>
<dbReference type="Pfam" id="PF01212">
    <property type="entry name" value="Beta_elim_lyase"/>
    <property type="match status" value="1"/>
</dbReference>
<dbReference type="PANTHER" id="PTHR48097">
    <property type="entry name" value="L-THREONINE ALDOLASE-RELATED"/>
    <property type="match status" value="1"/>
</dbReference>
<dbReference type="NCBIfam" id="NF041359">
    <property type="entry name" value="GntG_guanitoxin"/>
    <property type="match status" value="1"/>
</dbReference>
<comment type="similarity">
    <text evidence="2">Belongs to the threonine aldolase family.</text>
</comment>
<dbReference type="PANTHER" id="PTHR48097:SF9">
    <property type="entry name" value="L-THREONINE ALDOLASE"/>
    <property type="match status" value="1"/>
</dbReference>
<dbReference type="InterPro" id="IPR015424">
    <property type="entry name" value="PyrdxlP-dep_Trfase"/>
</dbReference>
<dbReference type="GO" id="GO:0016829">
    <property type="term" value="F:lyase activity"/>
    <property type="evidence" value="ECO:0007669"/>
    <property type="project" value="UniProtKB-KW"/>
</dbReference>
<dbReference type="Proteomes" id="UP000769780">
    <property type="component" value="Unassembled WGS sequence"/>
</dbReference>
<dbReference type="Gene3D" id="3.90.1150.10">
    <property type="entry name" value="Aspartate Aminotransferase, domain 1"/>
    <property type="match status" value="1"/>
</dbReference>
<protein>
    <submittedName>
        <fullName evidence="5">Low-specificity L-threonine aldolase</fullName>
        <ecNumber evidence="5">4.1.2.48</ecNumber>
    </submittedName>
</protein>
<dbReference type="NCBIfam" id="NF007825">
    <property type="entry name" value="PRK10534.1"/>
    <property type="match status" value="1"/>
</dbReference>
<comment type="caution">
    <text evidence="5">The sequence shown here is derived from an EMBL/GenBank/DDBJ whole genome shotgun (WGS) entry which is preliminary data.</text>
</comment>
<dbReference type="PIRSF" id="PIRSF017617">
    <property type="entry name" value="Thr_aldolase"/>
    <property type="match status" value="1"/>
</dbReference>
<evidence type="ECO:0000313" key="5">
    <source>
        <dbReference type="EMBL" id="MBY0095594.1"/>
    </source>
</evidence>
<keyword evidence="5" id="KW-0456">Lyase</keyword>
<evidence type="ECO:0000256" key="2">
    <source>
        <dbReference type="ARBA" id="ARBA00006966"/>
    </source>
</evidence>
<keyword evidence="6" id="KW-1185">Reference proteome</keyword>
<evidence type="ECO:0000256" key="1">
    <source>
        <dbReference type="ARBA" id="ARBA00001933"/>
    </source>
</evidence>
<dbReference type="EC" id="4.1.2.48" evidence="5"/>
<dbReference type="EMBL" id="JACWFH010000005">
    <property type="protein sequence ID" value="MBY0095594.1"/>
    <property type="molecule type" value="Genomic_DNA"/>
</dbReference>
<evidence type="ECO:0000259" key="4">
    <source>
        <dbReference type="Pfam" id="PF01212"/>
    </source>
</evidence>
<comment type="cofactor">
    <cofactor evidence="1">
        <name>pyridoxal 5'-phosphate</name>
        <dbReference type="ChEBI" id="CHEBI:597326"/>
    </cofactor>
</comment>
<keyword evidence="3" id="KW-0663">Pyridoxal phosphate</keyword>
<proteinExistence type="inferred from homology"/>
<organism evidence="5 6">
    <name type="scientific">Mesobacillus maritimus</name>
    <dbReference type="NCBI Taxonomy" id="1643336"/>
    <lineage>
        <taxon>Bacteria</taxon>
        <taxon>Bacillati</taxon>
        <taxon>Bacillota</taxon>
        <taxon>Bacilli</taxon>
        <taxon>Bacillales</taxon>
        <taxon>Bacillaceae</taxon>
        <taxon>Mesobacillus</taxon>
    </lineage>
</organism>
<accession>A0ABS7K063</accession>
<dbReference type="InterPro" id="IPR015421">
    <property type="entry name" value="PyrdxlP-dep_Trfase_major"/>
</dbReference>
<gene>
    <name evidence="5" type="primary">ltaE</name>
    <name evidence="5" type="ORF">H0185_02005</name>
</gene>
<sequence>MIDLRSDTVTKPTQEMRKAMYDAEVGDDVYGEDPTVTLLEETAADILGKEAALLVTSGTQGNQIAVLTHCRPGQEIILEAESHIFYYEAGAVAALGGVQTRTIAGVRGAMNPEDVKNAVRGVDIHYPVTGMISIENTHNRAGGAVVPVENMREIYEMAKSHQVPVHIDGARLFNAAESAGVDVKDFAQYADTVQFCLSKGLGAPVGSIIAGSKEFIHIARRWRKMLGGGMRQAGIIAAPGLIALTKMTDRLGDDHANALKLAEGIENINGLHVINLVETNIIVVDVKELGVSSEEFVTHLHSEGVLAGGFGTTSVRFVTNFDVSSTQIEDAVAAISRAALKCK</sequence>
<dbReference type="CDD" id="cd06502">
    <property type="entry name" value="TA_like"/>
    <property type="match status" value="1"/>
</dbReference>